<reference evidence="2 3" key="1">
    <citation type="journal article" date="2010" name="Stand. Genomic Sci.">
        <title>Non-contiguous finished genome sequence of Aminomonas paucivorans type strain (GLU-3).</title>
        <authorList>
            <person name="Pitluck S."/>
            <person name="Yasawong M."/>
            <person name="Held B."/>
            <person name="Lapidus A."/>
            <person name="Nolan M."/>
            <person name="Copeland A."/>
            <person name="Lucas S."/>
            <person name="Del Rio T.G."/>
            <person name="Tice H."/>
            <person name="Cheng J.F."/>
            <person name="Chertkov O."/>
            <person name="Goodwin L."/>
            <person name="Tapia R."/>
            <person name="Han C."/>
            <person name="Liolios K."/>
            <person name="Ivanova N."/>
            <person name="Mavromatis K."/>
            <person name="Ovchinnikova G."/>
            <person name="Pati A."/>
            <person name="Chen A."/>
            <person name="Palaniappan K."/>
            <person name="Land M."/>
            <person name="Hauser L."/>
            <person name="Chang Y.J."/>
            <person name="Jeffries C.D."/>
            <person name="Pukall R."/>
            <person name="Spring S."/>
            <person name="Rohde M."/>
            <person name="Sikorski J."/>
            <person name="Goker M."/>
            <person name="Woyke T."/>
            <person name="Bristow J."/>
            <person name="Eisen J.A."/>
            <person name="Markowitz V."/>
            <person name="Hugenholtz P."/>
            <person name="Kyrpides N.C."/>
            <person name="Klenk H.P."/>
        </authorList>
    </citation>
    <scope>NUCLEOTIDE SEQUENCE [LARGE SCALE GENOMIC DNA]</scope>
    <source>
        <strain evidence="2 3">DSM 12260</strain>
    </source>
</reference>
<dbReference type="HOGENOM" id="CLU_086317_0_0_0"/>
<dbReference type="SUPFAM" id="SSF53335">
    <property type="entry name" value="S-adenosyl-L-methionine-dependent methyltransferases"/>
    <property type="match status" value="1"/>
</dbReference>
<dbReference type="GO" id="GO:0010420">
    <property type="term" value="F:polyprenyldihydroxybenzoate methyltransferase activity"/>
    <property type="evidence" value="ECO:0007669"/>
    <property type="project" value="TreeGrafter"/>
</dbReference>
<evidence type="ECO:0000259" key="1">
    <source>
        <dbReference type="Pfam" id="PF08241"/>
    </source>
</evidence>
<dbReference type="GO" id="GO:0032259">
    <property type="term" value="P:methylation"/>
    <property type="evidence" value="ECO:0007669"/>
    <property type="project" value="UniProtKB-KW"/>
</dbReference>
<dbReference type="Pfam" id="PF08241">
    <property type="entry name" value="Methyltransf_11"/>
    <property type="match status" value="1"/>
</dbReference>
<dbReference type="Proteomes" id="UP000005096">
    <property type="component" value="Chromosome"/>
</dbReference>
<dbReference type="Gene3D" id="3.40.50.150">
    <property type="entry name" value="Vaccinia Virus protein VP39"/>
    <property type="match status" value="1"/>
</dbReference>
<keyword evidence="2" id="KW-0808">Transferase</keyword>
<dbReference type="PANTHER" id="PTHR43464:SF23">
    <property type="entry name" value="JUVENILE HORMONE ACID O-METHYLTRANSFERASE"/>
    <property type="match status" value="1"/>
</dbReference>
<keyword evidence="2" id="KW-0489">Methyltransferase</keyword>
<dbReference type="OrthoDB" id="9804312at2"/>
<dbReference type="CDD" id="cd02440">
    <property type="entry name" value="AdoMet_MTases"/>
    <property type="match status" value="1"/>
</dbReference>
<name>E3CVX1_9BACT</name>
<feature type="domain" description="Methyltransferase type 11" evidence="1">
    <location>
        <begin position="51"/>
        <end position="155"/>
    </location>
</feature>
<dbReference type="eggNOG" id="COG0500">
    <property type="taxonomic scope" value="Bacteria"/>
</dbReference>
<keyword evidence="3" id="KW-1185">Reference proteome</keyword>
<accession>E3CVX1</accession>
<sequence>MDDLSILEANKNNYEGLYSKEQAFLRYPADWIIRFHNMFMRENIPQGAKILDFGCGSGNNSVFFIKNNYEVYGVDVAPSFISLVEKNLKSNGLNEALISNFRQKDPNTPKIDFPDSFFDFIVSNQVLYYMPNEDFLHKVCAEMLRVLKPGGYVFFTMMGMKNYYITHHSKRIINDRIYEVIIDDPNHRLFGVRELILIARDESDLCRLFKSFEPVSVGYFDQSMFDMYSNFHYIFVGRKTNG</sequence>
<dbReference type="AlphaFoldDB" id="E3CVX1"/>
<dbReference type="PaxDb" id="584708-Apau_1810"/>
<evidence type="ECO:0000313" key="3">
    <source>
        <dbReference type="Proteomes" id="UP000005096"/>
    </source>
</evidence>
<evidence type="ECO:0000313" key="2">
    <source>
        <dbReference type="EMBL" id="EFQ24226.1"/>
    </source>
</evidence>
<dbReference type="InterPro" id="IPR029063">
    <property type="entry name" value="SAM-dependent_MTases_sf"/>
</dbReference>
<organism evidence="2 3">
    <name type="scientific">Aminomonas paucivorans DSM 12260</name>
    <dbReference type="NCBI Taxonomy" id="584708"/>
    <lineage>
        <taxon>Bacteria</taxon>
        <taxon>Thermotogati</taxon>
        <taxon>Synergistota</taxon>
        <taxon>Synergistia</taxon>
        <taxon>Synergistales</taxon>
        <taxon>Synergistaceae</taxon>
        <taxon>Aminomonas</taxon>
    </lineage>
</organism>
<dbReference type="EMBL" id="CM001022">
    <property type="protein sequence ID" value="EFQ24226.1"/>
    <property type="molecule type" value="Genomic_DNA"/>
</dbReference>
<gene>
    <name evidence="2" type="ORF">Apau_1810</name>
</gene>
<protein>
    <submittedName>
        <fullName evidence="2">Methyltransferase type 11</fullName>
    </submittedName>
</protein>
<dbReference type="RefSeq" id="WP_006301455.1">
    <property type="nucleotide sequence ID" value="NZ_CM001022.1"/>
</dbReference>
<dbReference type="InterPro" id="IPR013216">
    <property type="entry name" value="Methyltransf_11"/>
</dbReference>
<dbReference type="STRING" id="584708.Apau_1810"/>
<proteinExistence type="predicted"/>
<dbReference type="PANTHER" id="PTHR43464">
    <property type="entry name" value="METHYLTRANSFERASE"/>
    <property type="match status" value="1"/>
</dbReference>